<keyword evidence="2" id="KW-1185">Reference proteome</keyword>
<protein>
    <submittedName>
        <fullName evidence="1">Uncharacterized protein</fullName>
    </submittedName>
</protein>
<accession>A0AAW1TWU7</accession>
<comment type="caution">
    <text evidence="1">The sequence shown here is derived from an EMBL/GenBank/DDBJ whole genome shotgun (WGS) entry which is preliminary data.</text>
</comment>
<gene>
    <name evidence="1" type="ORF">WA026_018733</name>
</gene>
<dbReference type="Proteomes" id="UP001431783">
    <property type="component" value="Unassembled WGS sequence"/>
</dbReference>
<dbReference type="EMBL" id="JARQZJ010000012">
    <property type="protein sequence ID" value="KAK9872601.1"/>
    <property type="molecule type" value="Genomic_DNA"/>
</dbReference>
<proteinExistence type="predicted"/>
<evidence type="ECO:0000313" key="2">
    <source>
        <dbReference type="Proteomes" id="UP001431783"/>
    </source>
</evidence>
<reference evidence="1 2" key="1">
    <citation type="submission" date="2023-03" db="EMBL/GenBank/DDBJ databases">
        <title>Genome insight into feeding habits of ladybird beetles.</title>
        <authorList>
            <person name="Li H.-S."/>
            <person name="Huang Y.-H."/>
            <person name="Pang H."/>
        </authorList>
    </citation>
    <scope>NUCLEOTIDE SEQUENCE [LARGE SCALE GENOMIC DNA]</scope>
    <source>
        <strain evidence="1">SYSU_2023b</strain>
        <tissue evidence="1">Whole body</tissue>
    </source>
</reference>
<sequence>MESILDLIREVYVNNRNKDTLNLYKQYEKQYLQKTQMYSRICNENKIATADNIQKESWKIINTETGRETRRTLLGALSANIFNKTDMGINITEQITDALVTTDDFLRRVAVSHANSLFFRPVTEKE</sequence>
<organism evidence="1 2">
    <name type="scientific">Henosepilachna vigintioctopunctata</name>
    <dbReference type="NCBI Taxonomy" id="420089"/>
    <lineage>
        <taxon>Eukaryota</taxon>
        <taxon>Metazoa</taxon>
        <taxon>Ecdysozoa</taxon>
        <taxon>Arthropoda</taxon>
        <taxon>Hexapoda</taxon>
        <taxon>Insecta</taxon>
        <taxon>Pterygota</taxon>
        <taxon>Neoptera</taxon>
        <taxon>Endopterygota</taxon>
        <taxon>Coleoptera</taxon>
        <taxon>Polyphaga</taxon>
        <taxon>Cucujiformia</taxon>
        <taxon>Coccinelloidea</taxon>
        <taxon>Coccinellidae</taxon>
        <taxon>Epilachninae</taxon>
        <taxon>Epilachnini</taxon>
        <taxon>Henosepilachna</taxon>
    </lineage>
</organism>
<name>A0AAW1TWU7_9CUCU</name>
<evidence type="ECO:0000313" key="1">
    <source>
        <dbReference type="EMBL" id="KAK9872601.1"/>
    </source>
</evidence>
<feature type="non-terminal residue" evidence="1">
    <location>
        <position position="126"/>
    </location>
</feature>
<dbReference type="AlphaFoldDB" id="A0AAW1TWU7"/>